<dbReference type="GO" id="GO:0009432">
    <property type="term" value="P:SOS response"/>
    <property type="evidence" value="ECO:0007669"/>
    <property type="project" value="TreeGrafter"/>
</dbReference>
<dbReference type="EMBL" id="CP063849">
    <property type="protein sequence ID" value="QOY86948.1"/>
    <property type="molecule type" value="Genomic_DNA"/>
</dbReference>
<dbReference type="PANTHER" id="PTHR21621">
    <property type="entry name" value="RIBOSOMAL PROTEIN S6 MODIFICATION PROTEIN"/>
    <property type="match status" value="1"/>
</dbReference>
<name>A0A7S7SJP8_PALFE</name>
<dbReference type="GO" id="GO:0046872">
    <property type="term" value="F:metal ion binding"/>
    <property type="evidence" value="ECO:0007669"/>
    <property type="project" value="InterPro"/>
</dbReference>
<keyword evidence="1" id="KW-0067">ATP-binding</keyword>
<dbReference type="PROSITE" id="PS50975">
    <property type="entry name" value="ATP_GRASP"/>
    <property type="match status" value="1"/>
</dbReference>
<dbReference type="InterPro" id="IPR011761">
    <property type="entry name" value="ATP-grasp"/>
</dbReference>
<dbReference type="KEGG" id="pfer:IRI77_29875"/>
<protein>
    <recommendedName>
        <fullName evidence="2">ATP-grasp domain-containing protein</fullName>
    </recommendedName>
</protein>
<reference evidence="3 4" key="1">
    <citation type="submission" date="2020-10" db="EMBL/GenBank/DDBJ databases">
        <title>Complete genome sequence of Paludibaculum fermentans P105T, a facultatively anaerobic acidobacterium capable of dissimilatory Fe(III) reduction.</title>
        <authorList>
            <person name="Dedysh S.N."/>
            <person name="Beletsky A.V."/>
            <person name="Kulichevskaya I.S."/>
            <person name="Mardanov A.V."/>
            <person name="Ravin N.V."/>
        </authorList>
    </citation>
    <scope>NUCLEOTIDE SEQUENCE [LARGE SCALE GENOMIC DNA]</scope>
    <source>
        <strain evidence="3 4">P105</strain>
    </source>
</reference>
<dbReference type="GO" id="GO:0005737">
    <property type="term" value="C:cytoplasm"/>
    <property type="evidence" value="ECO:0007669"/>
    <property type="project" value="TreeGrafter"/>
</dbReference>
<dbReference type="PANTHER" id="PTHR21621:SF0">
    <property type="entry name" value="BETA-CITRYLGLUTAMATE SYNTHASE B-RELATED"/>
    <property type="match status" value="1"/>
</dbReference>
<dbReference type="GO" id="GO:0018169">
    <property type="term" value="F:ribosomal S6-glutamic acid ligase activity"/>
    <property type="evidence" value="ECO:0007669"/>
    <property type="project" value="TreeGrafter"/>
</dbReference>
<sequence length="313" mass="35800">MKKIGLLYGMENTFPMALVERINARQVDGVIAESLMTGAFRMDKPSGYEVIIDRISHDIPFYRAYLRNAILHGAKVINNPFWWSADDKFFNYALGEQIGVAVPKTVMLPHHSHPPSTTSQSMRNLMHPLNWQEVFDYIGFPAFMKPHLGGGWRNVYKVNSPDELYAAYNQTGDLGMVLQENIDFTDYYRCYVIGREKVHVMAYDPRLPHEQRYVTTADPRQSPLYDRIVADALKLCRALGYDMNTVEFAVRDGIPYAIDYLNPAPDADRFSVGEENFEWILEAMADFAIATALSPVLPRDDYHWGRFLAGGQR</sequence>
<dbReference type="AlphaFoldDB" id="A0A7S7SJP8"/>
<keyword evidence="4" id="KW-1185">Reference proteome</keyword>
<evidence type="ECO:0000313" key="3">
    <source>
        <dbReference type="EMBL" id="QOY86948.1"/>
    </source>
</evidence>
<keyword evidence="1" id="KW-0547">Nucleotide-binding</keyword>
<dbReference type="Proteomes" id="UP000593892">
    <property type="component" value="Chromosome"/>
</dbReference>
<dbReference type="Gene3D" id="3.30.470.20">
    <property type="entry name" value="ATP-grasp fold, B domain"/>
    <property type="match status" value="1"/>
</dbReference>
<gene>
    <name evidence="3" type="ORF">IRI77_29875</name>
</gene>
<evidence type="ECO:0000256" key="1">
    <source>
        <dbReference type="PROSITE-ProRule" id="PRU00409"/>
    </source>
</evidence>
<evidence type="ECO:0000259" key="2">
    <source>
        <dbReference type="PROSITE" id="PS50975"/>
    </source>
</evidence>
<dbReference type="SUPFAM" id="SSF56059">
    <property type="entry name" value="Glutathione synthetase ATP-binding domain-like"/>
    <property type="match status" value="1"/>
</dbReference>
<dbReference type="RefSeq" id="WP_194448617.1">
    <property type="nucleotide sequence ID" value="NZ_CP063849.1"/>
</dbReference>
<organism evidence="3 4">
    <name type="scientific">Paludibaculum fermentans</name>
    <dbReference type="NCBI Taxonomy" id="1473598"/>
    <lineage>
        <taxon>Bacteria</taxon>
        <taxon>Pseudomonadati</taxon>
        <taxon>Acidobacteriota</taxon>
        <taxon>Terriglobia</taxon>
        <taxon>Bryobacterales</taxon>
        <taxon>Bryobacteraceae</taxon>
        <taxon>Paludibaculum</taxon>
    </lineage>
</organism>
<feature type="domain" description="ATP-grasp" evidence="2">
    <location>
        <begin position="92"/>
        <end position="298"/>
    </location>
</feature>
<proteinExistence type="predicted"/>
<dbReference type="GO" id="GO:0005524">
    <property type="term" value="F:ATP binding"/>
    <property type="evidence" value="ECO:0007669"/>
    <property type="project" value="UniProtKB-UniRule"/>
</dbReference>
<evidence type="ECO:0000313" key="4">
    <source>
        <dbReference type="Proteomes" id="UP000593892"/>
    </source>
</evidence>
<accession>A0A7S7SJP8</accession>